<proteinExistence type="predicted"/>
<evidence type="ECO:0000313" key="1">
    <source>
        <dbReference type="EMBL" id="SVB99544.1"/>
    </source>
</evidence>
<name>A0A382IIF6_9ZZZZ</name>
<protein>
    <recommendedName>
        <fullName evidence="2">AsmA domain-containing protein</fullName>
    </recommendedName>
</protein>
<sequence length="161" mass="18424">MFVRIKKFKFFFTTIVIFIIVLGSSAVFWQSYIINEINDRLSNNKFKIISAKISGNLFTSIKIEDVNVVHPSYGDMSINRGLLNINFISSLIGRLTFDDIRVESIKIQSLNKTLKKTEPLKKYTSPNIPFDIDHFFISGQIPIEFQNDILILIGELEGSIT</sequence>
<feature type="non-terminal residue" evidence="1">
    <location>
        <position position="161"/>
    </location>
</feature>
<evidence type="ECO:0008006" key="2">
    <source>
        <dbReference type="Google" id="ProtNLM"/>
    </source>
</evidence>
<gene>
    <name evidence="1" type="ORF">METZ01_LOCUS252398</name>
</gene>
<reference evidence="1" key="1">
    <citation type="submission" date="2018-05" db="EMBL/GenBank/DDBJ databases">
        <authorList>
            <person name="Lanie J.A."/>
            <person name="Ng W.-L."/>
            <person name="Kazmierczak K.M."/>
            <person name="Andrzejewski T.M."/>
            <person name="Davidsen T.M."/>
            <person name="Wayne K.J."/>
            <person name="Tettelin H."/>
            <person name="Glass J.I."/>
            <person name="Rusch D."/>
            <person name="Podicherti R."/>
            <person name="Tsui H.-C.T."/>
            <person name="Winkler M.E."/>
        </authorList>
    </citation>
    <scope>NUCLEOTIDE SEQUENCE</scope>
</reference>
<dbReference type="AlphaFoldDB" id="A0A382IIF6"/>
<organism evidence="1">
    <name type="scientific">marine metagenome</name>
    <dbReference type="NCBI Taxonomy" id="408172"/>
    <lineage>
        <taxon>unclassified sequences</taxon>
        <taxon>metagenomes</taxon>
        <taxon>ecological metagenomes</taxon>
    </lineage>
</organism>
<dbReference type="EMBL" id="UINC01067662">
    <property type="protein sequence ID" value="SVB99544.1"/>
    <property type="molecule type" value="Genomic_DNA"/>
</dbReference>
<accession>A0A382IIF6</accession>